<gene>
    <name evidence="3" type="ORF">TKK_017932</name>
</gene>
<feature type="compositionally biased region" description="Acidic residues" evidence="1">
    <location>
        <begin position="385"/>
        <end position="400"/>
    </location>
</feature>
<reference evidence="3 4" key="1">
    <citation type="journal article" date="2024" name="bioRxiv">
        <title>A reference genome for Trichogramma kaykai: A tiny desert-dwelling parasitoid wasp with competing sex-ratio distorters.</title>
        <authorList>
            <person name="Culotta J."/>
            <person name="Lindsey A.R."/>
        </authorList>
    </citation>
    <scope>NUCLEOTIDE SEQUENCE [LARGE SCALE GENOMIC DNA]</scope>
    <source>
        <strain evidence="3 4">KSX58</strain>
    </source>
</reference>
<dbReference type="Pfam" id="PF02958">
    <property type="entry name" value="EcKL"/>
    <property type="match status" value="1"/>
</dbReference>
<dbReference type="Proteomes" id="UP001627154">
    <property type="component" value="Unassembled WGS sequence"/>
</dbReference>
<feature type="region of interest" description="Disordered" evidence="1">
    <location>
        <begin position="384"/>
        <end position="413"/>
    </location>
</feature>
<evidence type="ECO:0000256" key="1">
    <source>
        <dbReference type="SAM" id="MobiDB-lite"/>
    </source>
</evidence>
<dbReference type="InterPro" id="IPR015897">
    <property type="entry name" value="CHK_kinase-like"/>
</dbReference>
<name>A0ABD2W1W7_9HYME</name>
<dbReference type="InterPro" id="IPR004119">
    <property type="entry name" value="EcKL"/>
</dbReference>
<evidence type="ECO:0000313" key="3">
    <source>
        <dbReference type="EMBL" id="KAL3386746.1"/>
    </source>
</evidence>
<proteinExistence type="predicted"/>
<accession>A0ABD2W1W7</accession>
<dbReference type="EMBL" id="JBJJXI010000145">
    <property type="protein sequence ID" value="KAL3386746.1"/>
    <property type="molecule type" value="Genomic_DNA"/>
</dbReference>
<dbReference type="SMART" id="SM00587">
    <property type="entry name" value="CHK"/>
    <property type="match status" value="1"/>
</dbReference>
<keyword evidence="4" id="KW-1185">Reference proteome</keyword>
<dbReference type="PANTHER" id="PTHR11012">
    <property type="entry name" value="PROTEIN KINASE-LIKE DOMAIN-CONTAINING"/>
    <property type="match status" value="1"/>
</dbReference>
<dbReference type="InterPro" id="IPR011009">
    <property type="entry name" value="Kinase-like_dom_sf"/>
</dbReference>
<protein>
    <recommendedName>
        <fullName evidence="2">CHK kinase-like domain-containing protein</fullName>
    </recommendedName>
</protein>
<dbReference type="AlphaFoldDB" id="A0ABD2W1W7"/>
<evidence type="ECO:0000313" key="4">
    <source>
        <dbReference type="Proteomes" id="UP001627154"/>
    </source>
</evidence>
<organism evidence="3 4">
    <name type="scientific">Trichogramma kaykai</name>
    <dbReference type="NCBI Taxonomy" id="54128"/>
    <lineage>
        <taxon>Eukaryota</taxon>
        <taxon>Metazoa</taxon>
        <taxon>Ecdysozoa</taxon>
        <taxon>Arthropoda</taxon>
        <taxon>Hexapoda</taxon>
        <taxon>Insecta</taxon>
        <taxon>Pterygota</taxon>
        <taxon>Neoptera</taxon>
        <taxon>Endopterygota</taxon>
        <taxon>Hymenoptera</taxon>
        <taxon>Apocrita</taxon>
        <taxon>Proctotrupomorpha</taxon>
        <taxon>Chalcidoidea</taxon>
        <taxon>Trichogrammatidae</taxon>
        <taxon>Trichogramma</taxon>
    </lineage>
</organism>
<comment type="caution">
    <text evidence="3">The sequence shown here is derived from an EMBL/GenBank/DDBJ whole genome shotgun (WGS) entry which is preliminary data.</text>
</comment>
<evidence type="ECO:0000259" key="2">
    <source>
        <dbReference type="SMART" id="SM00587"/>
    </source>
</evidence>
<sequence>MTLERLRELFAKEEPDIEILSSDEAPGSGRGDNYTSMLYRLEVQGRNRRTSQPWSKSIIYKVLPESKERRELYKSELLFRNEVVFYTKVWPELAQLQADGRPVFNGVAKVYLAQHDLIAMEDLRPKGYKMADRVKGLQLDDLRHVLKALAGFHALSLSLKDLRTETYAPLDRPETYARLSRMDNSGSESGSESNEAVQEALFRMENKEWYRTYYRIATSNALKMLADGLAAARKDEVIAKFRAFVDEKRFFREMCELVSTQGPLSVFCHGDCWTNNFLFIDKDVPDAEVVCLVDFQLTRVGSLALDLAYVLYCSTSGDVRKAHMTSLLQHYHRHLMSALNALNPSCTRDPDHMWKLLNDEMRRCSRFGLGQALDMLPISTCTSDEAPDLYEDQNTDDEEKAEGGYRAPPPGNAQCTRLMTDLVLELVDSGVI</sequence>
<dbReference type="PANTHER" id="PTHR11012:SF30">
    <property type="entry name" value="PROTEIN KINASE-LIKE DOMAIN-CONTAINING"/>
    <property type="match status" value="1"/>
</dbReference>
<dbReference type="SUPFAM" id="SSF56112">
    <property type="entry name" value="Protein kinase-like (PK-like)"/>
    <property type="match status" value="1"/>
</dbReference>
<feature type="domain" description="CHK kinase-like" evidence="2">
    <location>
        <begin position="118"/>
        <end position="341"/>
    </location>
</feature>
<dbReference type="Gene3D" id="3.90.1200.10">
    <property type="match status" value="1"/>
</dbReference>